<dbReference type="SUPFAM" id="SSF47616">
    <property type="entry name" value="GST C-terminal domain-like"/>
    <property type="match status" value="1"/>
</dbReference>
<dbReference type="EMBL" id="GL433868">
    <property type="protein sequence ID" value="EFN51079.1"/>
    <property type="molecule type" value="Genomic_DNA"/>
</dbReference>
<dbReference type="RefSeq" id="XP_005843181.1">
    <property type="nucleotide sequence ID" value="XM_005843119.1"/>
</dbReference>
<dbReference type="InterPro" id="IPR036282">
    <property type="entry name" value="Glutathione-S-Trfase_C_sf"/>
</dbReference>
<evidence type="ECO:0000313" key="1">
    <source>
        <dbReference type="EMBL" id="EFN51079.1"/>
    </source>
</evidence>
<proteinExistence type="predicted"/>
<accession>E1ZSW8</accession>
<reference evidence="1 2" key="1">
    <citation type="journal article" date="2010" name="Plant Cell">
        <title>The Chlorella variabilis NC64A genome reveals adaptation to photosymbiosis, coevolution with viruses, and cryptic sex.</title>
        <authorList>
            <person name="Blanc G."/>
            <person name="Duncan G."/>
            <person name="Agarkova I."/>
            <person name="Borodovsky M."/>
            <person name="Gurnon J."/>
            <person name="Kuo A."/>
            <person name="Lindquist E."/>
            <person name="Lucas S."/>
            <person name="Pangilinan J."/>
            <person name="Polle J."/>
            <person name="Salamov A."/>
            <person name="Terry A."/>
            <person name="Yamada T."/>
            <person name="Dunigan D.D."/>
            <person name="Grigoriev I.V."/>
            <person name="Claverie J.M."/>
            <person name="Van Etten J.L."/>
        </authorList>
    </citation>
    <scope>NUCLEOTIDE SEQUENCE [LARGE SCALE GENOMIC DNA]</scope>
    <source>
        <strain evidence="1 2">NC64A</strain>
    </source>
</reference>
<dbReference type="KEGG" id="cvr:CHLNCDRAFT_141456"/>
<organism evidence="2">
    <name type="scientific">Chlorella variabilis</name>
    <name type="common">Green alga</name>
    <dbReference type="NCBI Taxonomy" id="554065"/>
    <lineage>
        <taxon>Eukaryota</taxon>
        <taxon>Viridiplantae</taxon>
        <taxon>Chlorophyta</taxon>
        <taxon>core chlorophytes</taxon>
        <taxon>Trebouxiophyceae</taxon>
        <taxon>Chlorellales</taxon>
        <taxon>Chlorellaceae</taxon>
        <taxon>Chlorella clade</taxon>
        <taxon>Chlorella</taxon>
    </lineage>
</organism>
<dbReference type="InParanoid" id="E1ZSW8"/>
<dbReference type="AlphaFoldDB" id="E1ZSW8"/>
<keyword evidence="2" id="KW-1185">Reference proteome</keyword>
<dbReference type="Proteomes" id="UP000008141">
    <property type="component" value="Unassembled WGS sequence"/>
</dbReference>
<protein>
    <recommendedName>
        <fullName evidence="3">GST C-terminal domain-containing protein</fullName>
    </recommendedName>
</protein>
<dbReference type="OrthoDB" id="1935530at2759"/>
<evidence type="ECO:0000313" key="2">
    <source>
        <dbReference type="Proteomes" id="UP000008141"/>
    </source>
</evidence>
<sequence length="87" mass="9773">MAEDALPNESPYVGGREVCAYDCALAPRLYLARRGCSLLKGWDFCGEGYGNLKAYLHRMTGRPSWRNTASWDDDCIAADLRRKMPQA</sequence>
<evidence type="ECO:0008006" key="3">
    <source>
        <dbReference type="Google" id="ProtNLM"/>
    </source>
</evidence>
<name>E1ZSW8_CHLVA</name>
<dbReference type="Gene3D" id="1.20.1050.10">
    <property type="match status" value="1"/>
</dbReference>
<dbReference type="GeneID" id="17350536"/>
<gene>
    <name evidence="1" type="ORF">CHLNCDRAFT_141456</name>
</gene>